<dbReference type="Pfam" id="PF05717">
    <property type="entry name" value="TnpB_IS66"/>
    <property type="match status" value="1"/>
</dbReference>
<keyword evidence="2" id="KW-1185">Reference proteome</keyword>
<accession>A0A4R6YM51</accession>
<evidence type="ECO:0000313" key="1">
    <source>
        <dbReference type="EMBL" id="TDR38360.1"/>
    </source>
</evidence>
<dbReference type="InterPro" id="IPR008878">
    <property type="entry name" value="Transposase_IS66_Orf2"/>
</dbReference>
<sequence length="112" mass="12585">MLSPTSWWIAVEPIDLRRGMDGLLTTIAAQFGHDGLAGGAYVFRNRSGTRIKVICADAHGVWMCVRRLREGRFVWPRRSDQVCEIDAQAFAWLCTGVDWHRLCAKPLAGELV</sequence>
<comment type="caution">
    <text evidence="1">The sequence shown here is derived from an EMBL/GenBank/DDBJ whole genome shotgun (WGS) entry which is preliminary data.</text>
</comment>
<dbReference type="OrthoDB" id="4956084at2"/>
<dbReference type="EMBL" id="SNZH01000021">
    <property type="protein sequence ID" value="TDR38360.1"/>
    <property type="molecule type" value="Genomic_DNA"/>
</dbReference>
<dbReference type="Proteomes" id="UP000295293">
    <property type="component" value="Unassembled WGS sequence"/>
</dbReference>
<dbReference type="PANTHER" id="PTHR36455">
    <property type="match status" value="1"/>
</dbReference>
<name>A0A4R6YM51_9GAMM</name>
<organism evidence="1 2">
    <name type="scientific">Tahibacter aquaticus</name>
    <dbReference type="NCBI Taxonomy" id="520092"/>
    <lineage>
        <taxon>Bacteria</taxon>
        <taxon>Pseudomonadati</taxon>
        <taxon>Pseudomonadota</taxon>
        <taxon>Gammaproteobacteria</taxon>
        <taxon>Lysobacterales</taxon>
        <taxon>Rhodanobacteraceae</taxon>
        <taxon>Tahibacter</taxon>
    </lineage>
</organism>
<dbReference type="PANTHER" id="PTHR36455:SF1">
    <property type="entry name" value="BLR8292 PROTEIN"/>
    <property type="match status" value="1"/>
</dbReference>
<evidence type="ECO:0000313" key="2">
    <source>
        <dbReference type="Proteomes" id="UP000295293"/>
    </source>
</evidence>
<dbReference type="NCBIfam" id="NF033819">
    <property type="entry name" value="IS66_TnpB"/>
    <property type="match status" value="1"/>
</dbReference>
<proteinExistence type="predicted"/>
<gene>
    <name evidence="1" type="ORF">DFR29_12132</name>
</gene>
<protein>
    <submittedName>
        <fullName evidence="1">Transposase</fullName>
    </submittedName>
</protein>
<dbReference type="AlphaFoldDB" id="A0A4R6YM51"/>
<reference evidence="1 2" key="1">
    <citation type="submission" date="2019-03" db="EMBL/GenBank/DDBJ databases">
        <title>Genomic Encyclopedia of Type Strains, Phase IV (KMG-IV): sequencing the most valuable type-strain genomes for metagenomic binning, comparative biology and taxonomic classification.</title>
        <authorList>
            <person name="Goeker M."/>
        </authorList>
    </citation>
    <scope>NUCLEOTIDE SEQUENCE [LARGE SCALE GENOMIC DNA]</scope>
    <source>
        <strain evidence="1 2">DSM 21667</strain>
    </source>
</reference>
<dbReference type="RefSeq" id="WP_133821463.1">
    <property type="nucleotide sequence ID" value="NZ_SNZH01000021.1"/>
</dbReference>